<dbReference type="InterPro" id="IPR035069">
    <property type="entry name" value="TTHA1013/TTHA0281-like"/>
</dbReference>
<dbReference type="Gene3D" id="3.30.160.250">
    <property type="match status" value="1"/>
</dbReference>
<dbReference type="EMBL" id="LCPZ01000001">
    <property type="protein sequence ID" value="KKW09503.1"/>
    <property type="molecule type" value="Genomic_DNA"/>
</dbReference>
<protein>
    <recommendedName>
        <fullName evidence="3">HicB family protein</fullName>
    </recommendedName>
</protein>
<comment type="caution">
    <text evidence="1">The sequence shown here is derived from an EMBL/GenBank/DDBJ whole genome shotgun (WGS) entry which is preliminary data.</text>
</comment>
<reference evidence="1 2" key="1">
    <citation type="journal article" date="2015" name="Nature">
        <title>rRNA introns, odd ribosomes, and small enigmatic genomes across a large radiation of phyla.</title>
        <authorList>
            <person name="Brown C.T."/>
            <person name="Hug L.A."/>
            <person name="Thomas B.C."/>
            <person name="Sharon I."/>
            <person name="Castelle C.J."/>
            <person name="Singh A."/>
            <person name="Wilkins M.J."/>
            <person name="Williams K.H."/>
            <person name="Banfield J.F."/>
        </authorList>
    </citation>
    <scope>NUCLEOTIDE SEQUENCE [LARGE SCALE GENOMIC DNA]</scope>
</reference>
<proteinExistence type="predicted"/>
<dbReference type="SUPFAM" id="SSF143100">
    <property type="entry name" value="TTHA1013/TTHA0281-like"/>
    <property type="match status" value="1"/>
</dbReference>
<dbReference type="Pfam" id="PF21748">
    <property type="entry name" value="UPF0150"/>
    <property type="match status" value="1"/>
</dbReference>
<accession>A0A0G1VSK5</accession>
<evidence type="ECO:0008006" key="3">
    <source>
        <dbReference type="Google" id="ProtNLM"/>
    </source>
</evidence>
<gene>
    <name evidence="1" type="ORF">UY44_C0001G0068</name>
</gene>
<sequence length="80" mass="9358">MINEFIAKKLKFARYKLLKDGSYFVEIPGLSGVWANGKSVESCRKELREVLEDWLLLKVRDREAVPGFQFKVARRELRNA</sequence>
<evidence type="ECO:0000313" key="2">
    <source>
        <dbReference type="Proteomes" id="UP000033965"/>
    </source>
</evidence>
<dbReference type="AlphaFoldDB" id="A0A0G1VSK5"/>
<name>A0A0G1VSK5_9BACT</name>
<evidence type="ECO:0000313" key="1">
    <source>
        <dbReference type="EMBL" id="KKW09503.1"/>
    </source>
</evidence>
<organism evidence="1 2">
    <name type="scientific">Candidatus Kaiserbacteria bacterium GW2011_GWA2_49_19</name>
    <dbReference type="NCBI Taxonomy" id="1618669"/>
    <lineage>
        <taxon>Bacteria</taxon>
        <taxon>Candidatus Kaiseribacteriota</taxon>
    </lineage>
</organism>
<dbReference type="InterPro" id="IPR049389">
    <property type="entry name" value="TTHA0281-like"/>
</dbReference>
<dbReference type="Proteomes" id="UP000033965">
    <property type="component" value="Unassembled WGS sequence"/>
</dbReference>